<dbReference type="CDD" id="cd05018">
    <property type="entry name" value="CoxG"/>
    <property type="match status" value="1"/>
</dbReference>
<dbReference type="InterPro" id="IPR023393">
    <property type="entry name" value="START-like_dom_sf"/>
</dbReference>
<protein>
    <submittedName>
        <fullName evidence="1">Carbon monoxide dehydrogenase subunit G</fullName>
    </submittedName>
</protein>
<name>A0A7Y0L654_9FIRM</name>
<dbReference type="EMBL" id="JABBVZ010000079">
    <property type="protein sequence ID" value="NMP24029.1"/>
    <property type="molecule type" value="Genomic_DNA"/>
</dbReference>
<keyword evidence="2" id="KW-1185">Reference proteome</keyword>
<dbReference type="PANTHER" id="PTHR38588">
    <property type="entry name" value="BLL0334 PROTEIN"/>
    <property type="match status" value="1"/>
</dbReference>
<comment type="caution">
    <text evidence="1">The sequence shown here is derived from an EMBL/GenBank/DDBJ whole genome shotgun (WGS) entry which is preliminary data.</text>
</comment>
<dbReference type="Gene3D" id="3.30.530.20">
    <property type="match status" value="1"/>
</dbReference>
<accession>A0A7Y0L654</accession>
<dbReference type="InterPro" id="IPR010419">
    <property type="entry name" value="CO_DH_gsu"/>
</dbReference>
<dbReference type="AlphaFoldDB" id="A0A7Y0L654"/>
<proteinExistence type="predicted"/>
<evidence type="ECO:0000313" key="2">
    <source>
        <dbReference type="Proteomes" id="UP000533476"/>
    </source>
</evidence>
<organism evidence="1 2">
    <name type="scientific">Sulfobacillus harzensis</name>
    <dbReference type="NCBI Taxonomy" id="2729629"/>
    <lineage>
        <taxon>Bacteria</taxon>
        <taxon>Bacillati</taxon>
        <taxon>Bacillota</taxon>
        <taxon>Clostridia</taxon>
        <taxon>Eubacteriales</taxon>
        <taxon>Clostridiales Family XVII. Incertae Sedis</taxon>
        <taxon>Sulfobacillus</taxon>
    </lineage>
</organism>
<dbReference type="Pfam" id="PF06240">
    <property type="entry name" value="COXG"/>
    <property type="match status" value="1"/>
</dbReference>
<reference evidence="1 2" key="1">
    <citation type="submission" date="2020-04" db="EMBL/GenBank/DDBJ databases">
        <authorList>
            <person name="Zhang R."/>
            <person name="Schippers A."/>
        </authorList>
    </citation>
    <scope>NUCLEOTIDE SEQUENCE [LARGE SCALE GENOMIC DNA]</scope>
    <source>
        <strain evidence="1 2">DSM 109850</strain>
    </source>
</reference>
<dbReference type="Proteomes" id="UP000533476">
    <property type="component" value="Unassembled WGS sequence"/>
</dbReference>
<evidence type="ECO:0000313" key="1">
    <source>
        <dbReference type="EMBL" id="NMP24029.1"/>
    </source>
</evidence>
<sequence>MRLQGHKLIEAEPQLCYRLLTDPQVLVRTMPGLKKMEPLGDNKYTAEMEMGVAAIRGRYQGTMSIEDPVEGASYRLMMDGQGPGGFVSVNMQVKFEPQDQGTDVVYEGDAKVGGTVAGVGQRMLSGVANFIMNQFFTKVGQEAKKAQEG</sequence>
<dbReference type="SUPFAM" id="SSF55961">
    <property type="entry name" value="Bet v1-like"/>
    <property type="match status" value="1"/>
</dbReference>
<dbReference type="RefSeq" id="WP_169101790.1">
    <property type="nucleotide sequence ID" value="NZ_JABBVZ010000079.1"/>
</dbReference>
<dbReference type="PANTHER" id="PTHR38588:SF1">
    <property type="entry name" value="BLL0334 PROTEIN"/>
    <property type="match status" value="1"/>
</dbReference>
<gene>
    <name evidence="1" type="ORF">HIJ39_16980</name>
</gene>